<keyword evidence="3" id="KW-1185">Reference proteome</keyword>
<evidence type="ECO:0000313" key="3">
    <source>
        <dbReference type="Proteomes" id="UP000012062"/>
    </source>
</evidence>
<accession>M5FB22</accession>
<organism evidence="2 3">
    <name type="scientific">Mesorhizobium metallidurans STM 2683</name>
    <dbReference type="NCBI Taxonomy" id="1297569"/>
    <lineage>
        <taxon>Bacteria</taxon>
        <taxon>Pseudomonadati</taxon>
        <taxon>Pseudomonadota</taxon>
        <taxon>Alphaproteobacteria</taxon>
        <taxon>Hyphomicrobiales</taxon>
        <taxon>Phyllobacteriaceae</taxon>
        <taxon>Mesorhizobium</taxon>
    </lineage>
</organism>
<protein>
    <submittedName>
        <fullName evidence="2">Uncharacterized protein</fullName>
    </submittedName>
</protein>
<dbReference type="STRING" id="1297569.MESS2_860004"/>
<sequence>MEGKRELKFADDIVSALDNSGDRRLPTHGELTSQQRNPQGQ</sequence>
<name>M5FB22_9HYPH</name>
<gene>
    <name evidence="2" type="ORF">MESS2_860004</name>
</gene>
<dbReference type="EMBL" id="CAUM01000157">
    <property type="protein sequence ID" value="CCV09126.1"/>
    <property type="molecule type" value="Genomic_DNA"/>
</dbReference>
<dbReference type="Proteomes" id="UP000012062">
    <property type="component" value="Unassembled WGS sequence"/>
</dbReference>
<dbReference type="AlphaFoldDB" id="M5FB22"/>
<feature type="region of interest" description="Disordered" evidence="1">
    <location>
        <begin position="18"/>
        <end position="41"/>
    </location>
</feature>
<reference evidence="2 3" key="1">
    <citation type="submission" date="2013-02" db="EMBL/GenBank/DDBJ databases">
        <authorList>
            <person name="Genoscope - CEA"/>
        </authorList>
    </citation>
    <scope>NUCLEOTIDE SEQUENCE [LARGE SCALE GENOMIC DNA]</scope>
    <source>
        <strain evidence="2 3">STM 2683</strain>
    </source>
</reference>
<evidence type="ECO:0000256" key="1">
    <source>
        <dbReference type="SAM" id="MobiDB-lite"/>
    </source>
</evidence>
<feature type="compositionally biased region" description="Polar residues" evidence="1">
    <location>
        <begin position="30"/>
        <end position="41"/>
    </location>
</feature>
<proteinExistence type="predicted"/>
<comment type="caution">
    <text evidence="2">The sequence shown here is derived from an EMBL/GenBank/DDBJ whole genome shotgun (WGS) entry which is preliminary data.</text>
</comment>
<evidence type="ECO:0000313" key="2">
    <source>
        <dbReference type="EMBL" id="CCV09126.1"/>
    </source>
</evidence>